<protein>
    <submittedName>
        <fullName evidence="1">Uncharacterized protein</fullName>
    </submittedName>
</protein>
<dbReference type="Proteomes" id="UP000191931">
    <property type="component" value="Unassembled WGS sequence"/>
</dbReference>
<accession>A0A1W1H8N8</accession>
<proteinExistence type="predicted"/>
<dbReference type="EMBL" id="FWEV01000070">
    <property type="protein sequence ID" value="SLM28847.1"/>
    <property type="molecule type" value="Genomic_DNA"/>
</dbReference>
<evidence type="ECO:0000313" key="1">
    <source>
        <dbReference type="EMBL" id="SLM28847.1"/>
    </source>
</evidence>
<evidence type="ECO:0000313" key="2">
    <source>
        <dbReference type="Proteomes" id="UP000191931"/>
    </source>
</evidence>
<gene>
    <name evidence="1" type="ORF">MTBBW1_1610009</name>
</gene>
<keyword evidence="2" id="KW-1185">Reference proteome</keyword>
<name>A0A1W1H8N8_9BACT</name>
<organism evidence="1 2">
    <name type="scientific">Desulfamplus magnetovallimortis</name>
    <dbReference type="NCBI Taxonomy" id="1246637"/>
    <lineage>
        <taxon>Bacteria</taxon>
        <taxon>Pseudomonadati</taxon>
        <taxon>Thermodesulfobacteriota</taxon>
        <taxon>Desulfobacteria</taxon>
        <taxon>Desulfobacterales</taxon>
        <taxon>Desulfobacteraceae</taxon>
        <taxon>Desulfamplus</taxon>
    </lineage>
</organism>
<reference evidence="1 2" key="1">
    <citation type="submission" date="2017-03" db="EMBL/GenBank/DDBJ databases">
        <authorList>
            <person name="Afonso C.L."/>
            <person name="Miller P.J."/>
            <person name="Scott M.A."/>
            <person name="Spackman E."/>
            <person name="Goraichik I."/>
            <person name="Dimitrov K.M."/>
            <person name="Suarez D.L."/>
            <person name="Swayne D.E."/>
        </authorList>
    </citation>
    <scope>NUCLEOTIDE SEQUENCE [LARGE SCALE GENOMIC DNA]</scope>
    <source>
        <strain evidence="1">PRJEB14757</strain>
    </source>
</reference>
<sequence length="56" mass="6603">MPELILIISEGLWLKKRFGILTGSLNFDRLLNCYRKFFVLFKTVFWKKYGAIFLGG</sequence>
<dbReference type="STRING" id="1246637.MTBBW1_1610009"/>
<dbReference type="AlphaFoldDB" id="A0A1W1H8N8"/>